<evidence type="ECO:0000256" key="10">
    <source>
        <dbReference type="SAM" id="Coils"/>
    </source>
</evidence>
<evidence type="ECO:0000259" key="12">
    <source>
        <dbReference type="Pfam" id="PF08172"/>
    </source>
</evidence>
<keyword evidence="15" id="KW-1185">Reference proteome</keyword>
<name>A0A0C3AQK1_SERVB</name>
<protein>
    <recommendedName>
        <fullName evidence="3">Protein CASP</fullName>
    </recommendedName>
</protein>
<feature type="domain" description="Cux N-terminal" evidence="13">
    <location>
        <begin position="3"/>
        <end position="114"/>
    </location>
</feature>
<dbReference type="PANTHER" id="PTHR14043">
    <property type="entry name" value="CCAAT DISPLACEMENT PROTEIN-RELATED"/>
    <property type="match status" value="1"/>
</dbReference>
<dbReference type="STRING" id="933852.A0A0C3AQK1"/>
<feature type="coiled-coil region" evidence="10">
    <location>
        <begin position="62"/>
        <end position="89"/>
    </location>
</feature>
<evidence type="ECO:0000256" key="2">
    <source>
        <dbReference type="ARBA" id="ARBA00006415"/>
    </source>
</evidence>
<evidence type="ECO:0000256" key="6">
    <source>
        <dbReference type="ARBA" id="ARBA00022989"/>
    </source>
</evidence>
<feature type="region of interest" description="Disordered" evidence="11">
    <location>
        <begin position="571"/>
        <end position="598"/>
    </location>
</feature>
<evidence type="ECO:0000256" key="11">
    <source>
        <dbReference type="SAM" id="MobiDB-lite"/>
    </source>
</evidence>
<dbReference type="GO" id="GO:0006891">
    <property type="term" value="P:intra-Golgi vesicle-mediated transport"/>
    <property type="evidence" value="ECO:0007669"/>
    <property type="project" value="InterPro"/>
</dbReference>
<feature type="compositionally biased region" description="Basic and acidic residues" evidence="11">
    <location>
        <begin position="217"/>
        <end position="229"/>
    </location>
</feature>
<feature type="compositionally biased region" description="Polar residues" evidence="11">
    <location>
        <begin position="470"/>
        <end position="490"/>
    </location>
</feature>
<feature type="compositionally biased region" description="Polar residues" evidence="11">
    <location>
        <begin position="581"/>
        <end position="594"/>
    </location>
</feature>
<dbReference type="AlphaFoldDB" id="A0A0C3AQK1"/>
<keyword evidence="6" id="KW-1133">Transmembrane helix</keyword>
<comment type="similarity">
    <text evidence="2">Belongs to the CASP family.</text>
</comment>
<keyword evidence="5" id="KW-0812">Transmembrane</keyword>
<comment type="subcellular location">
    <subcellularLocation>
        <location evidence="1">Golgi apparatus membrane</location>
        <topology evidence="1">Single-pass type IV membrane protein</topology>
    </subcellularLocation>
</comment>
<dbReference type="OrthoDB" id="10257567at2759"/>
<feature type="coiled-coil region" evidence="10">
    <location>
        <begin position="120"/>
        <end position="208"/>
    </location>
</feature>
<evidence type="ECO:0000256" key="3">
    <source>
        <dbReference type="ARBA" id="ARBA00018691"/>
    </source>
</evidence>
<dbReference type="PANTHER" id="PTHR14043:SF2">
    <property type="entry name" value="HOMEOBOX PROTEIN CUT"/>
    <property type="match status" value="1"/>
</dbReference>
<reference evidence="14 15" key="1">
    <citation type="submission" date="2014-04" db="EMBL/GenBank/DDBJ databases">
        <authorList>
            <consortium name="DOE Joint Genome Institute"/>
            <person name="Kuo A."/>
            <person name="Zuccaro A."/>
            <person name="Kohler A."/>
            <person name="Nagy L.G."/>
            <person name="Floudas D."/>
            <person name="Copeland A."/>
            <person name="Barry K.W."/>
            <person name="Cichocki N."/>
            <person name="Veneault-Fourrey C."/>
            <person name="LaButti K."/>
            <person name="Lindquist E.A."/>
            <person name="Lipzen A."/>
            <person name="Lundell T."/>
            <person name="Morin E."/>
            <person name="Murat C."/>
            <person name="Sun H."/>
            <person name="Tunlid A."/>
            <person name="Henrissat B."/>
            <person name="Grigoriev I.V."/>
            <person name="Hibbett D.S."/>
            <person name="Martin F."/>
            <person name="Nordberg H.P."/>
            <person name="Cantor M.N."/>
            <person name="Hua S.X."/>
        </authorList>
    </citation>
    <scope>NUCLEOTIDE SEQUENCE [LARGE SCALE GENOMIC DNA]</scope>
    <source>
        <strain evidence="14 15">MAFF 305830</strain>
    </source>
</reference>
<evidence type="ECO:0000259" key="13">
    <source>
        <dbReference type="Pfam" id="PF25398"/>
    </source>
</evidence>
<dbReference type="Proteomes" id="UP000054097">
    <property type="component" value="Unassembled WGS sequence"/>
</dbReference>
<evidence type="ECO:0000256" key="1">
    <source>
        <dbReference type="ARBA" id="ARBA00004409"/>
    </source>
</evidence>
<dbReference type="HOGENOM" id="CLU_016758_0_0_1"/>
<feature type="region of interest" description="Disordered" evidence="11">
    <location>
        <begin position="456"/>
        <end position="490"/>
    </location>
</feature>
<keyword evidence="9" id="KW-0472">Membrane</keyword>
<evidence type="ECO:0000256" key="8">
    <source>
        <dbReference type="ARBA" id="ARBA00023054"/>
    </source>
</evidence>
<evidence type="ECO:0000256" key="5">
    <source>
        <dbReference type="ARBA" id="ARBA00022692"/>
    </source>
</evidence>
<evidence type="ECO:0000313" key="15">
    <source>
        <dbReference type="Proteomes" id="UP000054097"/>
    </source>
</evidence>
<keyword evidence="4" id="KW-0813">Transport</keyword>
<gene>
    <name evidence="14" type="ORF">M408DRAFT_332968</name>
</gene>
<keyword evidence="8 10" id="KW-0175">Coiled coil</keyword>
<dbReference type="InterPro" id="IPR057476">
    <property type="entry name" value="Cux_N"/>
</dbReference>
<dbReference type="Pfam" id="PF25398">
    <property type="entry name" value="CUX1_N"/>
    <property type="match status" value="1"/>
</dbReference>
<accession>A0A0C3AQK1</accession>
<evidence type="ECO:0000313" key="14">
    <source>
        <dbReference type="EMBL" id="KIM22334.1"/>
    </source>
</evidence>
<evidence type="ECO:0000256" key="4">
    <source>
        <dbReference type="ARBA" id="ARBA00022448"/>
    </source>
</evidence>
<dbReference type="GO" id="GO:0000139">
    <property type="term" value="C:Golgi membrane"/>
    <property type="evidence" value="ECO:0007669"/>
    <property type="project" value="UniProtKB-SubCell"/>
</dbReference>
<keyword evidence="7" id="KW-0333">Golgi apparatus</keyword>
<feature type="coiled-coil region" evidence="10">
    <location>
        <begin position="511"/>
        <end position="559"/>
    </location>
</feature>
<proteinExistence type="inferred from homology"/>
<dbReference type="Pfam" id="PF08172">
    <property type="entry name" value="CASP_C"/>
    <property type="match status" value="1"/>
</dbReference>
<organism evidence="14 15">
    <name type="scientific">Serendipita vermifera MAFF 305830</name>
    <dbReference type="NCBI Taxonomy" id="933852"/>
    <lineage>
        <taxon>Eukaryota</taxon>
        <taxon>Fungi</taxon>
        <taxon>Dikarya</taxon>
        <taxon>Basidiomycota</taxon>
        <taxon>Agaricomycotina</taxon>
        <taxon>Agaricomycetes</taxon>
        <taxon>Sebacinales</taxon>
        <taxon>Serendipitaceae</taxon>
        <taxon>Serendipita</taxon>
    </lineage>
</organism>
<dbReference type="EMBL" id="KN824358">
    <property type="protein sequence ID" value="KIM22334.1"/>
    <property type="molecule type" value="Genomic_DNA"/>
</dbReference>
<reference evidence="15" key="2">
    <citation type="submission" date="2015-01" db="EMBL/GenBank/DDBJ databases">
        <title>Evolutionary Origins and Diversification of the Mycorrhizal Mutualists.</title>
        <authorList>
            <consortium name="DOE Joint Genome Institute"/>
            <consortium name="Mycorrhizal Genomics Consortium"/>
            <person name="Kohler A."/>
            <person name="Kuo A."/>
            <person name="Nagy L.G."/>
            <person name="Floudas D."/>
            <person name="Copeland A."/>
            <person name="Barry K.W."/>
            <person name="Cichocki N."/>
            <person name="Veneault-Fourrey C."/>
            <person name="LaButti K."/>
            <person name="Lindquist E.A."/>
            <person name="Lipzen A."/>
            <person name="Lundell T."/>
            <person name="Morin E."/>
            <person name="Murat C."/>
            <person name="Riley R."/>
            <person name="Ohm R."/>
            <person name="Sun H."/>
            <person name="Tunlid A."/>
            <person name="Henrissat B."/>
            <person name="Grigoriev I.V."/>
            <person name="Hibbett D.S."/>
            <person name="Martin F."/>
        </authorList>
    </citation>
    <scope>NUCLEOTIDE SEQUENCE [LARGE SCALE GENOMIC DNA]</scope>
    <source>
        <strain evidence="15">MAFF 305830</strain>
    </source>
</reference>
<dbReference type="InterPro" id="IPR012955">
    <property type="entry name" value="CASP_C"/>
</dbReference>
<feature type="domain" description="CASP C-terminal" evidence="12">
    <location>
        <begin position="422"/>
        <end position="673"/>
    </location>
</feature>
<feature type="region of interest" description="Disordered" evidence="11">
    <location>
        <begin position="209"/>
        <end position="234"/>
    </location>
</feature>
<evidence type="ECO:0000256" key="7">
    <source>
        <dbReference type="ARBA" id="ARBA00023034"/>
    </source>
</evidence>
<sequence length="687" mass="77077">MADTNFGDALTAWKEINLAELQKTLDAQGVELVENQKESVVGRKALADKTREFKKLPDEEKLGEFKSLLKAYQTEIDNLTKRTKSSETAFLSAYKILAEAPDPYPLLDAAVDQLTTLPAARDLEDANAKLRAENAELKARIGDLSDAEAARKRAEERADALEKRMDDTLRTQLAQKESELNATYDERIRNYEEREKDLQRQVSLVKTQLREVQSSNESKEAKLLDHTQRQDGAAMSTRVEMDMLLADLERANSRVAAVERRNELLRAEIEGVRTGSNADEKTRTLESRVAELEAEASRLLRALETQKTKFEDGEITMKRKLAEGVKDLASKSSEVEALKTRLKKYADYDEIKRELEIMKYVEFAAGDADEGDLDVRLPDPKANQAQAKSLETLLATKNHKLLEELTRFRVLHSELEESFRTASEELATCRAELEKQKVLTDRLENDLMHVDRHMATSNSAGALPNGDRASGTSTPNQSTDALSGLNIGSTSDRPVRYAPIPFSPAADNSILPIVTSQRDRFRQRNAELEEELRKQFETISELRGDIKTLQADNLKLYEKIRYMQSYRDEGSAGNAVAGPSNGPSTSYSRAQAGSSRGDEMGKYRSLYEQNMNPFEAFRGREAVRAVQALNPLERGVLTLTQAILGNRRTRLFFIAYAMALHALVIFTSYECTSVGTPSRSMPVKVPH</sequence>
<evidence type="ECO:0000256" key="9">
    <source>
        <dbReference type="ARBA" id="ARBA00023136"/>
    </source>
</evidence>
<feature type="coiled-coil region" evidence="10">
    <location>
        <begin position="241"/>
        <end position="309"/>
    </location>
</feature>